<reference evidence="3" key="1">
    <citation type="journal article" date="2021" name="PeerJ">
        <title>Extensive microbial diversity within the chicken gut microbiome revealed by metagenomics and culture.</title>
        <authorList>
            <person name="Gilroy R."/>
            <person name="Ravi A."/>
            <person name="Getino M."/>
            <person name="Pursley I."/>
            <person name="Horton D.L."/>
            <person name="Alikhan N.F."/>
            <person name="Baker D."/>
            <person name="Gharbi K."/>
            <person name="Hall N."/>
            <person name="Watson M."/>
            <person name="Adriaenssens E.M."/>
            <person name="Foster-Nyarko E."/>
            <person name="Jarju S."/>
            <person name="Secka A."/>
            <person name="Antonio M."/>
            <person name="Oren A."/>
            <person name="Chaudhuri R.R."/>
            <person name="La Ragione R."/>
            <person name="Hildebrand F."/>
            <person name="Pallen M.J."/>
        </authorList>
    </citation>
    <scope>NUCLEOTIDE SEQUENCE</scope>
    <source>
        <strain evidence="3">ChiGjej1B1-13045</strain>
    </source>
</reference>
<name>A0A9D2IK96_9FIRM</name>
<accession>A0A9D2IK96</accession>
<keyword evidence="1" id="KW-0812">Transmembrane</keyword>
<keyword evidence="1" id="KW-0472">Membrane</keyword>
<feature type="domain" description="Sporulation stage II protein D amidase enhancer LytB N-terminal" evidence="2">
    <location>
        <begin position="57"/>
        <end position="149"/>
    </location>
</feature>
<proteinExistence type="predicted"/>
<evidence type="ECO:0000313" key="4">
    <source>
        <dbReference type="Proteomes" id="UP000824017"/>
    </source>
</evidence>
<dbReference type="Pfam" id="PF08486">
    <property type="entry name" value="SpoIID"/>
    <property type="match status" value="1"/>
</dbReference>
<evidence type="ECO:0000256" key="1">
    <source>
        <dbReference type="SAM" id="Phobius"/>
    </source>
</evidence>
<comment type="caution">
    <text evidence="3">The sequence shown here is derived from an EMBL/GenBank/DDBJ whole genome shotgun (WGS) entry which is preliminary data.</text>
</comment>
<evidence type="ECO:0000259" key="2">
    <source>
        <dbReference type="Pfam" id="PF08486"/>
    </source>
</evidence>
<sequence>MKRYIIEQKLKSVAAFLVIIILLPYVVSVFVNGADVTAGDSRGSFYVKVKVPDTQEADGVVEIGWTEYLAGVLAKEMPVDYGEEAMKAQAVIVRTQIYRELENSEDKILTMGYLSREEMQKQWKSEEAEENYEKYVRAVEQTDDTVLMYGEGYAWTPFHQSSCGKTRSASEVIGTEEYPYVAVRECPADKEAGDEVQVFTFSYSEIQEKCRDFLVAAADGEQAEKGYSFADFEIKAYDSAGYVSELRIGDTVCTGDQFRDALSLPSSAFSFSEPAEEEQGNDKELAIKITTTGNGHGMGMSLWTAEKMDEEGKTFEEILSFFFEGTEMRKDIQETELY</sequence>
<protein>
    <submittedName>
        <fullName evidence="3">SpoIID/LytB domain-containing protein</fullName>
    </submittedName>
</protein>
<dbReference type="InterPro" id="IPR013693">
    <property type="entry name" value="SpoIID/LytB_N"/>
</dbReference>
<dbReference type="Proteomes" id="UP000824017">
    <property type="component" value="Unassembled WGS sequence"/>
</dbReference>
<dbReference type="GO" id="GO:0030435">
    <property type="term" value="P:sporulation resulting in formation of a cellular spore"/>
    <property type="evidence" value="ECO:0007669"/>
    <property type="project" value="InterPro"/>
</dbReference>
<dbReference type="InterPro" id="IPR013486">
    <property type="entry name" value="SpoIID/LytB"/>
</dbReference>
<dbReference type="EMBL" id="DXCD01000224">
    <property type="protein sequence ID" value="HIZ13966.1"/>
    <property type="molecule type" value="Genomic_DNA"/>
</dbReference>
<evidence type="ECO:0000313" key="3">
    <source>
        <dbReference type="EMBL" id="HIZ13966.1"/>
    </source>
</evidence>
<reference evidence="3" key="2">
    <citation type="submission" date="2021-04" db="EMBL/GenBank/DDBJ databases">
        <authorList>
            <person name="Gilroy R."/>
        </authorList>
    </citation>
    <scope>NUCLEOTIDE SEQUENCE</scope>
    <source>
        <strain evidence="3">ChiGjej1B1-13045</strain>
    </source>
</reference>
<dbReference type="AlphaFoldDB" id="A0A9D2IK96"/>
<gene>
    <name evidence="3" type="ORF">H9817_08600</name>
</gene>
<dbReference type="NCBIfam" id="TIGR02669">
    <property type="entry name" value="SpoIID_LytB"/>
    <property type="match status" value="1"/>
</dbReference>
<organism evidence="3 4">
    <name type="scientific">Candidatus Mediterraneibacter stercorigallinarum</name>
    <dbReference type="NCBI Taxonomy" id="2838686"/>
    <lineage>
        <taxon>Bacteria</taxon>
        <taxon>Bacillati</taxon>
        <taxon>Bacillota</taxon>
        <taxon>Clostridia</taxon>
        <taxon>Lachnospirales</taxon>
        <taxon>Lachnospiraceae</taxon>
        <taxon>Mediterraneibacter</taxon>
    </lineage>
</organism>
<feature type="transmembrane region" description="Helical" evidence="1">
    <location>
        <begin position="12"/>
        <end position="31"/>
    </location>
</feature>
<keyword evidence="1" id="KW-1133">Transmembrane helix</keyword>